<evidence type="ECO:0000313" key="4">
    <source>
        <dbReference type="Proteomes" id="UP000784128"/>
    </source>
</evidence>
<evidence type="ECO:0000256" key="1">
    <source>
        <dbReference type="SAM" id="Phobius"/>
    </source>
</evidence>
<proteinExistence type="predicted"/>
<keyword evidence="1" id="KW-0472">Membrane</keyword>
<dbReference type="InterPro" id="IPR003399">
    <property type="entry name" value="Mce/MlaD"/>
</dbReference>
<name>A0ABS5U9C1_9BACT</name>
<sequence length="150" mass="16176">MSMAKLEMVVGGFMVVGILCLGYISVKLGKMELIGGDYYTVSAGFDSVSGLKPGARVELAGVEIGKVERITLDPQSGDRALASIKIQRDVKITDDVIASVRTSGIIGDKFIKLKPGGSDRFLKQNDKIRETESAIDIEELVSKFIHGKVE</sequence>
<dbReference type="InterPro" id="IPR030970">
    <property type="entry name" value="ABC_MlaD"/>
</dbReference>
<accession>A0ABS5U9C1</accession>
<dbReference type="Pfam" id="PF02470">
    <property type="entry name" value="MlaD"/>
    <property type="match status" value="1"/>
</dbReference>
<dbReference type="PANTHER" id="PTHR33371:SF4">
    <property type="entry name" value="INTERMEMBRANE PHOSPHOLIPID TRANSPORT SYSTEM BINDING PROTEIN MLAD"/>
    <property type="match status" value="1"/>
</dbReference>
<keyword evidence="1" id="KW-0812">Transmembrane</keyword>
<dbReference type="PANTHER" id="PTHR33371">
    <property type="entry name" value="INTERMEMBRANE PHOSPHOLIPID TRANSPORT SYSTEM BINDING PROTEIN MLAD-RELATED"/>
    <property type="match status" value="1"/>
</dbReference>
<feature type="transmembrane region" description="Helical" evidence="1">
    <location>
        <begin position="6"/>
        <end position="26"/>
    </location>
</feature>
<protein>
    <submittedName>
        <fullName evidence="3">Outer membrane lipid asymmetry maintenance protein MlaD</fullName>
    </submittedName>
</protein>
<dbReference type="RefSeq" id="WP_214299048.1">
    <property type="nucleotide sequence ID" value="NZ_JAHDYS010000009.1"/>
</dbReference>
<gene>
    <name evidence="3" type="primary">mlaD</name>
    <name evidence="3" type="ORF">KJB30_10855</name>
</gene>
<dbReference type="EMBL" id="JAHDYS010000009">
    <property type="protein sequence ID" value="MBT1072287.1"/>
    <property type="molecule type" value="Genomic_DNA"/>
</dbReference>
<organism evidence="3 4">
    <name type="scientific">Pelotalea chapellei</name>
    <dbReference type="NCBI Taxonomy" id="44671"/>
    <lineage>
        <taxon>Bacteria</taxon>
        <taxon>Pseudomonadati</taxon>
        <taxon>Thermodesulfobacteriota</taxon>
        <taxon>Desulfuromonadia</taxon>
        <taxon>Geobacterales</taxon>
        <taxon>Geobacteraceae</taxon>
        <taxon>Pelotalea</taxon>
    </lineage>
</organism>
<feature type="domain" description="Mce/MlaD" evidence="2">
    <location>
        <begin position="38"/>
        <end position="116"/>
    </location>
</feature>
<evidence type="ECO:0000313" key="3">
    <source>
        <dbReference type="EMBL" id="MBT1072287.1"/>
    </source>
</evidence>
<dbReference type="Proteomes" id="UP000784128">
    <property type="component" value="Unassembled WGS sequence"/>
</dbReference>
<keyword evidence="4" id="KW-1185">Reference proteome</keyword>
<dbReference type="InterPro" id="IPR052336">
    <property type="entry name" value="MlaD_Phospholipid_Transporter"/>
</dbReference>
<keyword evidence="1" id="KW-1133">Transmembrane helix</keyword>
<comment type="caution">
    <text evidence="3">The sequence shown here is derived from an EMBL/GenBank/DDBJ whole genome shotgun (WGS) entry which is preliminary data.</text>
</comment>
<dbReference type="NCBIfam" id="TIGR04430">
    <property type="entry name" value="OM_asym_MlaD"/>
    <property type="match status" value="1"/>
</dbReference>
<evidence type="ECO:0000259" key="2">
    <source>
        <dbReference type="Pfam" id="PF02470"/>
    </source>
</evidence>
<reference evidence="3 4" key="1">
    <citation type="submission" date="2021-05" db="EMBL/GenBank/DDBJ databases">
        <title>The draft genome of Geobacter chapellei DSM 13688.</title>
        <authorList>
            <person name="Xu Z."/>
            <person name="Masuda Y."/>
            <person name="Itoh H."/>
            <person name="Senoo K."/>
        </authorList>
    </citation>
    <scope>NUCLEOTIDE SEQUENCE [LARGE SCALE GENOMIC DNA]</scope>
    <source>
        <strain evidence="3 4">DSM 13688</strain>
    </source>
</reference>